<keyword evidence="3" id="KW-1185">Reference proteome</keyword>
<dbReference type="Gene3D" id="3.20.20.190">
    <property type="entry name" value="Phosphatidylinositol (PI) phosphodiesterase"/>
    <property type="match status" value="1"/>
</dbReference>
<dbReference type="Proteomes" id="UP000561181">
    <property type="component" value="Unassembled WGS sequence"/>
</dbReference>
<gene>
    <name evidence="2" type="ORF">HKD42_03860</name>
</gene>
<dbReference type="RefSeq" id="WP_170010461.1">
    <property type="nucleotide sequence ID" value="NZ_JABCRE010000002.1"/>
</dbReference>
<proteinExistence type="predicted"/>
<evidence type="ECO:0000313" key="3">
    <source>
        <dbReference type="Proteomes" id="UP000561181"/>
    </source>
</evidence>
<dbReference type="GO" id="GO:0008081">
    <property type="term" value="F:phosphoric diester hydrolase activity"/>
    <property type="evidence" value="ECO:0007669"/>
    <property type="project" value="InterPro"/>
</dbReference>
<sequence length="333" mass="37712">MKRFGLLLAVLGVGAGLYFGLFHYAPDTDQSGGSGIVISHKTAGLEHPENSEAGLRASLEMNVEAIELDVHVIRDGEVVLHHDPVLSDYNCFAENDPTRLIVAQQTVGDLKGLNCHNHKVDKPYKILTLADFLQIYSESDKTKKLLLEIKVWDELIKHNPLHVGLDSSAMHYPDKDVAAAVYDVLRQFPAVTNIQFNTFSRSLLLELRQQKQAEEGFEFGLLYKGYYNPIAMAGPALIKRKKCYDFCWTPDYAEVRQWLDDNDIRTFIPNYDQASSLPFRRSFAEHIMEDKGNLAVIPWTLNTEEQWATHEKEGFDGILTDKPAAYLAWRAGR</sequence>
<accession>A0A848QKA9</accession>
<dbReference type="Pfam" id="PF03009">
    <property type="entry name" value="GDPD"/>
    <property type="match status" value="1"/>
</dbReference>
<dbReference type="PANTHER" id="PTHR46211">
    <property type="entry name" value="GLYCEROPHOSPHORYL DIESTER PHOSPHODIESTERASE"/>
    <property type="match status" value="1"/>
</dbReference>
<comment type="caution">
    <text evidence="2">The sequence shown here is derived from an EMBL/GenBank/DDBJ whole genome shotgun (WGS) entry which is preliminary data.</text>
</comment>
<dbReference type="PROSITE" id="PS51704">
    <property type="entry name" value="GP_PDE"/>
    <property type="match status" value="1"/>
</dbReference>
<dbReference type="SUPFAM" id="SSF51695">
    <property type="entry name" value="PLC-like phosphodiesterases"/>
    <property type="match status" value="1"/>
</dbReference>
<dbReference type="AlphaFoldDB" id="A0A848QKA9"/>
<name>A0A848QKA9_9SPHN</name>
<evidence type="ECO:0000259" key="1">
    <source>
        <dbReference type="PROSITE" id="PS51704"/>
    </source>
</evidence>
<dbReference type="EMBL" id="JABCRE010000002">
    <property type="protein sequence ID" value="NMW31190.1"/>
    <property type="molecule type" value="Genomic_DNA"/>
</dbReference>
<reference evidence="2 3" key="1">
    <citation type="submission" date="2020-04" db="EMBL/GenBank/DDBJ databases">
        <authorList>
            <person name="Liu A."/>
        </authorList>
    </citation>
    <scope>NUCLEOTIDE SEQUENCE [LARGE SCALE GENOMIC DNA]</scope>
    <source>
        <strain evidence="2 3">RZ02</strain>
    </source>
</reference>
<dbReference type="CDD" id="cd08556">
    <property type="entry name" value="GDPD"/>
    <property type="match status" value="1"/>
</dbReference>
<dbReference type="InterPro" id="IPR017946">
    <property type="entry name" value="PLC-like_Pdiesterase_TIM-brl"/>
</dbReference>
<feature type="domain" description="GP-PDE" evidence="1">
    <location>
        <begin position="35"/>
        <end position="330"/>
    </location>
</feature>
<organism evidence="2 3">
    <name type="scientific">Pontixanthobacter rizhaonensis</name>
    <dbReference type="NCBI Taxonomy" id="2730337"/>
    <lineage>
        <taxon>Bacteria</taxon>
        <taxon>Pseudomonadati</taxon>
        <taxon>Pseudomonadota</taxon>
        <taxon>Alphaproteobacteria</taxon>
        <taxon>Sphingomonadales</taxon>
        <taxon>Erythrobacteraceae</taxon>
        <taxon>Pontixanthobacter</taxon>
    </lineage>
</organism>
<dbReference type="PANTHER" id="PTHR46211:SF1">
    <property type="entry name" value="GLYCEROPHOSPHODIESTER PHOSPHODIESTERASE, CYTOPLASMIC"/>
    <property type="match status" value="1"/>
</dbReference>
<protein>
    <submittedName>
        <fullName evidence="2">Glycerophosphodiester phosphodiesterase</fullName>
    </submittedName>
</protein>
<evidence type="ECO:0000313" key="2">
    <source>
        <dbReference type="EMBL" id="NMW31190.1"/>
    </source>
</evidence>
<dbReference type="InterPro" id="IPR030395">
    <property type="entry name" value="GP_PDE_dom"/>
</dbReference>
<dbReference type="GO" id="GO:0006629">
    <property type="term" value="P:lipid metabolic process"/>
    <property type="evidence" value="ECO:0007669"/>
    <property type="project" value="InterPro"/>
</dbReference>